<reference evidence="10" key="1">
    <citation type="submission" date="2022-04" db="EMBL/GenBank/DDBJ databases">
        <title>A functionally conserved STORR gene fusion in Papaver species that diverged 16.8 million years ago.</title>
        <authorList>
            <person name="Catania T."/>
        </authorList>
    </citation>
    <scope>NUCLEOTIDE SEQUENCE</scope>
    <source>
        <strain evidence="10">S-188037</strain>
    </source>
</reference>
<gene>
    <name evidence="10" type="ORF">MKW98_018217</name>
</gene>
<comment type="caution">
    <text evidence="10">The sequence shown here is derived from an EMBL/GenBank/DDBJ whole genome shotgun (WGS) entry which is preliminary data.</text>
</comment>
<dbReference type="InterPro" id="IPR024788">
    <property type="entry name" value="Malectin-like_Carb-bd_dom"/>
</dbReference>
<dbReference type="PANTHER" id="PTHR45631:SF44">
    <property type="entry name" value="CARBOHYDRATE-BINDING PROTEIN OF THE ER PROTEIN"/>
    <property type="match status" value="1"/>
</dbReference>
<dbReference type="EMBL" id="JAJJMB010017856">
    <property type="protein sequence ID" value="KAI3834167.1"/>
    <property type="molecule type" value="Genomic_DNA"/>
</dbReference>
<dbReference type="InterPro" id="IPR032675">
    <property type="entry name" value="LRR_dom_sf"/>
</dbReference>
<keyword evidence="4 8" id="KW-0732">Signal</keyword>
<organism evidence="10 11">
    <name type="scientific">Papaver atlanticum</name>
    <dbReference type="NCBI Taxonomy" id="357466"/>
    <lineage>
        <taxon>Eukaryota</taxon>
        <taxon>Viridiplantae</taxon>
        <taxon>Streptophyta</taxon>
        <taxon>Embryophyta</taxon>
        <taxon>Tracheophyta</taxon>
        <taxon>Spermatophyta</taxon>
        <taxon>Magnoliopsida</taxon>
        <taxon>Ranunculales</taxon>
        <taxon>Papaveraceae</taxon>
        <taxon>Papaveroideae</taxon>
        <taxon>Papaver</taxon>
    </lineage>
</organism>
<dbReference type="GO" id="GO:0016020">
    <property type="term" value="C:membrane"/>
    <property type="evidence" value="ECO:0007669"/>
    <property type="project" value="UniProtKB-SubCell"/>
</dbReference>
<evidence type="ECO:0000256" key="3">
    <source>
        <dbReference type="ARBA" id="ARBA00022692"/>
    </source>
</evidence>
<dbReference type="SUPFAM" id="SSF52058">
    <property type="entry name" value="L domain-like"/>
    <property type="match status" value="1"/>
</dbReference>
<evidence type="ECO:0000256" key="6">
    <source>
        <dbReference type="ARBA" id="ARBA00022989"/>
    </source>
</evidence>
<dbReference type="AlphaFoldDB" id="A0AAD4RVJ5"/>
<keyword evidence="6" id="KW-1133">Transmembrane helix</keyword>
<evidence type="ECO:0000256" key="7">
    <source>
        <dbReference type="ARBA" id="ARBA00023136"/>
    </source>
</evidence>
<feature type="domain" description="Malectin-like" evidence="9">
    <location>
        <begin position="36"/>
        <end position="375"/>
    </location>
</feature>
<protein>
    <recommendedName>
        <fullName evidence="9">Malectin-like domain-containing protein</fullName>
    </recommendedName>
</protein>
<dbReference type="Pfam" id="PF00560">
    <property type="entry name" value="LRR_1"/>
    <property type="match status" value="1"/>
</dbReference>
<keyword evidence="5" id="KW-0677">Repeat</keyword>
<accession>A0AAD4RVJ5</accession>
<keyword evidence="2" id="KW-0433">Leucine-rich repeat</keyword>
<keyword evidence="11" id="KW-1185">Reference proteome</keyword>
<dbReference type="Proteomes" id="UP001202328">
    <property type="component" value="Unassembled WGS sequence"/>
</dbReference>
<proteinExistence type="predicted"/>
<evidence type="ECO:0000256" key="5">
    <source>
        <dbReference type="ARBA" id="ARBA00022737"/>
    </source>
</evidence>
<name>A0AAD4RVJ5_9MAGN</name>
<evidence type="ECO:0000256" key="4">
    <source>
        <dbReference type="ARBA" id="ARBA00022729"/>
    </source>
</evidence>
<dbReference type="Gene3D" id="2.60.120.430">
    <property type="entry name" value="Galactose-binding lectin"/>
    <property type="match status" value="1"/>
</dbReference>
<evidence type="ECO:0000313" key="10">
    <source>
        <dbReference type="EMBL" id="KAI3834167.1"/>
    </source>
</evidence>
<keyword evidence="3" id="KW-0812">Transmembrane</keyword>
<keyword evidence="7" id="KW-0472">Membrane</keyword>
<dbReference type="PANTHER" id="PTHR45631">
    <property type="entry name" value="OS07G0107800 PROTEIN-RELATED"/>
    <property type="match status" value="1"/>
</dbReference>
<evidence type="ECO:0000256" key="1">
    <source>
        <dbReference type="ARBA" id="ARBA00004167"/>
    </source>
</evidence>
<evidence type="ECO:0000256" key="2">
    <source>
        <dbReference type="ARBA" id="ARBA00022614"/>
    </source>
</evidence>
<dbReference type="FunFam" id="3.80.10.10:FF:000129">
    <property type="entry name" value="Leucine-rich repeat receptor-like kinase"/>
    <property type="match status" value="1"/>
</dbReference>
<evidence type="ECO:0000256" key="8">
    <source>
        <dbReference type="SAM" id="SignalP"/>
    </source>
</evidence>
<evidence type="ECO:0000313" key="11">
    <source>
        <dbReference type="Proteomes" id="UP001202328"/>
    </source>
</evidence>
<dbReference type="InterPro" id="IPR001611">
    <property type="entry name" value="Leu-rich_rpt"/>
</dbReference>
<feature type="signal peptide" evidence="8">
    <location>
        <begin position="1"/>
        <end position="21"/>
    </location>
</feature>
<comment type="subcellular location">
    <subcellularLocation>
        <location evidence="1">Membrane</location>
        <topology evidence="1">Single-pass membrane protein</topology>
    </subcellularLocation>
</comment>
<evidence type="ECO:0000259" key="9">
    <source>
        <dbReference type="Pfam" id="PF12819"/>
    </source>
</evidence>
<sequence length="559" mass="62476">MHTLNLHPVLLLLLLFSHLSCFHIVVPVSAKVLMSIDCGSSSLKPYTDKDSLVWVGDNQYVQTGETRNVITKDLPPGWDPHVMSTIREFRTRKKNCYSLDVDNKAKDSTSAEWVLVRASFYYGNYDNKSTPPTFHLQFNGNNWTQVVTSMERVVYREVLYPLNGKNTIIICLGQTKVDHLPFISALEVRSWDSYIYSNYTDPNYPLIFGARVAFGISAAIRFPEDSYGRIWNPRNPRAPMVSVGSNSTSLKANIDGNLPEIVTRTAAVNLNSSANITIWADRDPKFPVHVNLYFSEVMILNSTQKRSFNIIVNGFVFYSGELLQKFGPVSPPHGRALEVHFENVYVDPLFGYKIEIVRANGSTLPPLVNAFEDFYIGDKLVQGTNSSDVISLGLLQKSFPQLQDWSGDPCLPSPFTWDWVACDTDTDSPRVIALYLNDLGLTGSLPDFSAMDALETIDLSNNSLTNEIPEFLGKFSKLDTLYLEGNSFSGEVPCSLLKNSNLRLNVTGNPNLSLSNKNTPICRNNTESRIPSASNSENYIMSALQIIILGSIITQMRVM</sequence>
<dbReference type="Pfam" id="PF12819">
    <property type="entry name" value="Malectin_like"/>
    <property type="match status" value="1"/>
</dbReference>
<dbReference type="Gene3D" id="3.80.10.10">
    <property type="entry name" value="Ribonuclease Inhibitor"/>
    <property type="match status" value="1"/>
</dbReference>
<feature type="chain" id="PRO_5042194009" description="Malectin-like domain-containing protein" evidence="8">
    <location>
        <begin position="22"/>
        <end position="559"/>
    </location>
</feature>